<protein>
    <submittedName>
        <fullName evidence="2">Stage II sporulation protein R</fullName>
    </submittedName>
</protein>
<keyword evidence="3" id="KW-1185">Reference proteome</keyword>
<dbReference type="Pfam" id="PF09551">
    <property type="entry name" value="Spore_II_R"/>
    <property type="match status" value="1"/>
</dbReference>
<dbReference type="RefSeq" id="WP_378154793.1">
    <property type="nucleotide sequence ID" value="NZ_JBHSEC010000019.1"/>
</dbReference>
<keyword evidence="1" id="KW-1133">Transmembrane helix</keyword>
<comment type="caution">
    <text evidence="2">The sequence shown here is derived from an EMBL/GenBank/DDBJ whole genome shotgun (WGS) entry which is preliminary data.</text>
</comment>
<gene>
    <name evidence="2" type="ORF">ACFOZY_09665</name>
</gene>
<dbReference type="EMBL" id="JBHSEC010000019">
    <property type="protein sequence ID" value="MFC4410679.1"/>
    <property type="molecule type" value="Genomic_DNA"/>
</dbReference>
<dbReference type="InterPro" id="IPR014202">
    <property type="entry name" value="Spore_II_R"/>
</dbReference>
<sequence length="191" mass="22040">MLVDYDIERESKKESFIPFIQFVLMILFIQCLVYVLPDWMTSSAAEVDEDTLRFRIIANSNSDVDQQLKEEILTGIEPLLIQAINSEDMQSSLVEIEEELLQKATAIAKADGETVTFGRERALFPPKLLGATLYPQNYYDAYVMTIGSGRGDNFWCALFPNVCYPEPKEEQQAEKEKPKFFVWEWLQKVFS</sequence>
<organism evidence="2 3">
    <name type="scientific">Chungangia koreensis</name>
    <dbReference type="NCBI Taxonomy" id="752657"/>
    <lineage>
        <taxon>Bacteria</taxon>
        <taxon>Bacillati</taxon>
        <taxon>Bacillota</taxon>
        <taxon>Bacilli</taxon>
        <taxon>Lactobacillales</taxon>
        <taxon>Chungangia</taxon>
    </lineage>
</organism>
<keyword evidence="1" id="KW-0812">Transmembrane</keyword>
<evidence type="ECO:0000256" key="1">
    <source>
        <dbReference type="SAM" id="Phobius"/>
    </source>
</evidence>
<evidence type="ECO:0000313" key="3">
    <source>
        <dbReference type="Proteomes" id="UP001595817"/>
    </source>
</evidence>
<proteinExistence type="predicted"/>
<evidence type="ECO:0000313" key="2">
    <source>
        <dbReference type="EMBL" id="MFC4410679.1"/>
    </source>
</evidence>
<keyword evidence="1" id="KW-0472">Membrane</keyword>
<reference evidence="3" key="1">
    <citation type="journal article" date="2019" name="Int. J. Syst. Evol. Microbiol.">
        <title>The Global Catalogue of Microorganisms (GCM) 10K type strain sequencing project: providing services to taxonomists for standard genome sequencing and annotation.</title>
        <authorList>
            <consortium name="The Broad Institute Genomics Platform"/>
            <consortium name="The Broad Institute Genome Sequencing Center for Infectious Disease"/>
            <person name="Wu L."/>
            <person name="Ma J."/>
        </authorList>
    </citation>
    <scope>NUCLEOTIDE SEQUENCE [LARGE SCALE GENOMIC DNA]</scope>
    <source>
        <strain evidence="3">CCUG 59778</strain>
    </source>
</reference>
<accession>A0ABV8X6P1</accession>
<dbReference type="Proteomes" id="UP001595817">
    <property type="component" value="Unassembled WGS sequence"/>
</dbReference>
<feature type="transmembrane region" description="Helical" evidence="1">
    <location>
        <begin position="16"/>
        <end position="36"/>
    </location>
</feature>
<name>A0ABV8X6P1_9LACT</name>